<evidence type="ECO:0000256" key="1">
    <source>
        <dbReference type="SAM" id="Coils"/>
    </source>
</evidence>
<feature type="region of interest" description="Disordered" evidence="2">
    <location>
        <begin position="515"/>
        <end position="559"/>
    </location>
</feature>
<dbReference type="eggNOG" id="ENOG502RY8W">
    <property type="taxonomic scope" value="Eukaryota"/>
</dbReference>
<gene>
    <name evidence="3" type="ORF">Esi_0145_0064</name>
</gene>
<feature type="region of interest" description="Disordered" evidence="2">
    <location>
        <begin position="654"/>
        <end position="702"/>
    </location>
</feature>
<dbReference type="PANTHER" id="PTHR45615">
    <property type="entry name" value="MYOSIN HEAVY CHAIN, NON-MUSCLE"/>
    <property type="match status" value="1"/>
</dbReference>
<keyword evidence="4" id="KW-1185">Reference proteome</keyword>
<protein>
    <submittedName>
        <fullName evidence="3">Uncharacterized protein</fullName>
    </submittedName>
</protein>
<feature type="region of interest" description="Disordered" evidence="2">
    <location>
        <begin position="813"/>
        <end position="837"/>
    </location>
</feature>
<evidence type="ECO:0000313" key="4">
    <source>
        <dbReference type="Proteomes" id="UP000002630"/>
    </source>
</evidence>
<dbReference type="OrthoDB" id="67951at2759"/>
<reference evidence="3 4" key="1">
    <citation type="journal article" date="2010" name="Nature">
        <title>The Ectocarpus genome and the independent evolution of multicellularity in brown algae.</title>
        <authorList>
            <person name="Cock J.M."/>
            <person name="Sterck L."/>
            <person name="Rouze P."/>
            <person name="Scornet D."/>
            <person name="Allen A.E."/>
            <person name="Amoutzias G."/>
            <person name="Anthouard V."/>
            <person name="Artiguenave F."/>
            <person name="Aury J.M."/>
            <person name="Badger J.H."/>
            <person name="Beszteri B."/>
            <person name="Billiau K."/>
            <person name="Bonnet E."/>
            <person name="Bothwell J.H."/>
            <person name="Bowler C."/>
            <person name="Boyen C."/>
            <person name="Brownlee C."/>
            <person name="Carrano C.J."/>
            <person name="Charrier B."/>
            <person name="Cho G.Y."/>
            <person name="Coelho S.M."/>
            <person name="Collen J."/>
            <person name="Corre E."/>
            <person name="Da Silva C."/>
            <person name="Delage L."/>
            <person name="Delaroque N."/>
            <person name="Dittami S.M."/>
            <person name="Doulbeau S."/>
            <person name="Elias M."/>
            <person name="Farnham G."/>
            <person name="Gachon C.M."/>
            <person name="Gschloessl B."/>
            <person name="Heesch S."/>
            <person name="Jabbari K."/>
            <person name="Jubin C."/>
            <person name="Kawai H."/>
            <person name="Kimura K."/>
            <person name="Kloareg B."/>
            <person name="Kupper F.C."/>
            <person name="Lang D."/>
            <person name="Le Bail A."/>
            <person name="Leblanc C."/>
            <person name="Lerouge P."/>
            <person name="Lohr M."/>
            <person name="Lopez P.J."/>
            <person name="Martens C."/>
            <person name="Maumus F."/>
            <person name="Michel G."/>
            <person name="Miranda-Saavedra D."/>
            <person name="Morales J."/>
            <person name="Moreau H."/>
            <person name="Motomura T."/>
            <person name="Nagasato C."/>
            <person name="Napoli C.A."/>
            <person name="Nelson D.R."/>
            <person name="Nyvall-Collen P."/>
            <person name="Peters A.F."/>
            <person name="Pommier C."/>
            <person name="Potin P."/>
            <person name="Poulain J."/>
            <person name="Quesneville H."/>
            <person name="Read B."/>
            <person name="Rensing S.A."/>
            <person name="Ritter A."/>
            <person name="Rousvoal S."/>
            <person name="Samanta M."/>
            <person name="Samson G."/>
            <person name="Schroeder D.C."/>
            <person name="Segurens B."/>
            <person name="Strittmatter M."/>
            <person name="Tonon T."/>
            <person name="Tregear J.W."/>
            <person name="Valentin K."/>
            <person name="von Dassow P."/>
            <person name="Yamagishi T."/>
            <person name="Van de Peer Y."/>
            <person name="Wincker P."/>
        </authorList>
    </citation>
    <scope>NUCLEOTIDE SEQUENCE [LARGE SCALE GENOMIC DNA]</scope>
    <source>
        <strain evidence="4">Ec32 / CCAP1310/4</strain>
    </source>
</reference>
<feature type="coiled-coil region" evidence="1">
    <location>
        <begin position="254"/>
        <end position="288"/>
    </location>
</feature>
<dbReference type="AlphaFoldDB" id="D8LFB2"/>
<feature type="compositionally biased region" description="Gly residues" evidence="2">
    <location>
        <begin position="531"/>
        <end position="544"/>
    </location>
</feature>
<dbReference type="PANTHER" id="PTHR45615:SF66">
    <property type="entry name" value="CARD DOMAIN-CONTAINING PROTEIN"/>
    <property type="match status" value="1"/>
</dbReference>
<sequence length="851" mass="90762">MSLKDAVSALRSLKAELEACRSSKAELEVAYRGVLNELRLAKEPKQKEGQDPSRSVGNNNDDDAPRRGDESGTAEVEREEWRETLEEEARCLREELAAVKARAELKSIRDTITAQPPSSPARTEGQEAVRPVASEDAVASALEKVNQLQEELESTVRDNVEMRRLIENTRQREEEENQHRLVQEGEAAANLAAMSSQLAESTEELEGLRERLKGVEQEEARIKASCSENVSALEASEGEVASLGASLAHTTEALEEAQQLAVTREEESSNAQRELAAAREELSSVAEKESNAAALAAEAEEGRAAAALTTTVVLERERAATSEALSRVTELETTLRETEAGRKSLLDAAASDAEKIEALAADVAKGLEEKEAAKEEARGAEARASTAEAKVSRVKSKVAALKETMVEAEKAHKVAVEKEVEARLGVEETLLMANKVMAERDSLRAELASEKEQASMRAAGLETQLADKEREAADTQRRLYLRQSELETELEDLNAHHDALRVELARMDASIENASDASFRRTPSSSATSMGGRGGGRLRAGGGSVASPKSTGRDPASIGAEVGGAVGGILRGKFWSGWGGGSVTSADTNGGGSTGEAGAGKGPAAAARKGSKARREGGRGYGEGKISTGAAGAGEADHQSISRVRENMMARLQEAAREGKVEQKETSGGAGGVKNKDVGGANTDNSGSQGASGENKEETGSDVKHVSDVGMAAAPRTVEDEWVEETVEHPPPDYGLESPVIRYLLQQWSTDPDKLKYLSLWLRCVIERRKVPDAFPSGLQLVGLAPEIKDGFLTLVIPMIRFTGGIPVLVHSRRSPPEESIPAGAGTPTSPDSHSKETALWDLRVKVDLNG</sequence>
<feature type="compositionally biased region" description="Basic and acidic residues" evidence="2">
    <location>
        <begin position="654"/>
        <end position="665"/>
    </location>
</feature>
<proteinExistence type="predicted"/>
<feature type="compositionally biased region" description="Basic and acidic residues" evidence="2">
    <location>
        <begin position="39"/>
        <end position="51"/>
    </location>
</feature>
<keyword evidence="1" id="KW-0175">Coiled coil</keyword>
<organism evidence="3 4">
    <name type="scientific">Ectocarpus siliculosus</name>
    <name type="common">Brown alga</name>
    <name type="synonym">Conferva siliculosa</name>
    <dbReference type="NCBI Taxonomy" id="2880"/>
    <lineage>
        <taxon>Eukaryota</taxon>
        <taxon>Sar</taxon>
        <taxon>Stramenopiles</taxon>
        <taxon>Ochrophyta</taxon>
        <taxon>PX clade</taxon>
        <taxon>Phaeophyceae</taxon>
        <taxon>Ectocarpales</taxon>
        <taxon>Ectocarpaceae</taxon>
        <taxon>Ectocarpus</taxon>
    </lineage>
</organism>
<feature type="compositionally biased region" description="Gly residues" evidence="2">
    <location>
        <begin position="589"/>
        <end position="601"/>
    </location>
</feature>
<feature type="compositionally biased region" description="Basic and acidic residues" evidence="2">
    <location>
        <begin position="63"/>
        <end position="84"/>
    </location>
</feature>
<dbReference type="InParanoid" id="D8LFB2"/>
<feature type="coiled-coil region" evidence="1">
    <location>
        <begin position="356"/>
        <end position="503"/>
    </location>
</feature>
<feature type="region of interest" description="Disordered" evidence="2">
    <location>
        <begin position="585"/>
        <end position="638"/>
    </location>
</feature>
<accession>D8LFB2</accession>
<feature type="compositionally biased region" description="Polar residues" evidence="2">
    <location>
        <begin position="682"/>
        <end position="692"/>
    </location>
</feature>
<dbReference type="EMBL" id="FN648032">
    <property type="protein sequence ID" value="CBN78837.1"/>
    <property type="molecule type" value="Genomic_DNA"/>
</dbReference>
<dbReference type="STRING" id="2880.D8LFB2"/>
<evidence type="ECO:0000313" key="3">
    <source>
        <dbReference type="EMBL" id="CBN78837.1"/>
    </source>
</evidence>
<feature type="coiled-coil region" evidence="1">
    <location>
        <begin position="191"/>
        <end position="225"/>
    </location>
</feature>
<name>D8LFB2_ECTSI</name>
<dbReference type="EMBL" id="FN649727">
    <property type="protein sequence ID" value="CBN78837.1"/>
    <property type="molecule type" value="Genomic_DNA"/>
</dbReference>
<feature type="region of interest" description="Disordered" evidence="2">
    <location>
        <begin position="109"/>
        <end position="128"/>
    </location>
</feature>
<feature type="region of interest" description="Disordered" evidence="2">
    <location>
        <begin position="38"/>
        <end position="84"/>
    </location>
</feature>
<evidence type="ECO:0000256" key="2">
    <source>
        <dbReference type="SAM" id="MobiDB-lite"/>
    </source>
</evidence>
<dbReference type="Proteomes" id="UP000002630">
    <property type="component" value="Linkage Group LG02"/>
</dbReference>
<feature type="coiled-coil region" evidence="1">
    <location>
        <begin position="138"/>
        <end position="165"/>
    </location>
</feature>